<dbReference type="InterPro" id="IPR008915">
    <property type="entry name" value="Peptidase_M50"/>
</dbReference>
<evidence type="ECO:0000256" key="9">
    <source>
        <dbReference type="ARBA" id="ARBA00022989"/>
    </source>
</evidence>
<keyword evidence="8" id="KW-0862">Zinc</keyword>
<evidence type="ECO:0000256" key="12">
    <source>
        <dbReference type="SAM" id="Phobius"/>
    </source>
</evidence>
<evidence type="ECO:0000256" key="7">
    <source>
        <dbReference type="ARBA" id="ARBA00022801"/>
    </source>
</evidence>
<dbReference type="RefSeq" id="WP_268040562.1">
    <property type="nucleotide sequence ID" value="NZ_JAPQER010000002.1"/>
</dbReference>
<feature type="domain" description="Peptidase M50" evidence="13">
    <location>
        <begin position="33"/>
        <end position="103"/>
    </location>
</feature>
<keyword evidence="9 12" id="KW-1133">Transmembrane helix</keyword>
<feature type="transmembrane region" description="Helical" evidence="12">
    <location>
        <begin position="154"/>
        <end position="175"/>
    </location>
</feature>
<proteinExistence type="inferred from homology"/>
<accession>A0ABT4CZ76</accession>
<comment type="caution">
    <text evidence="14">The sequence shown here is derived from an EMBL/GenBank/DDBJ whole genome shotgun (WGS) entry which is preliminary data.</text>
</comment>
<dbReference type="Pfam" id="PF02163">
    <property type="entry name" value="Peptidase_M50"/>
    <property type="match status" value="2"/>
</dbReference>
<dbReference type="PANTHER" id="PTHR39188">
    <property type="entry name" value="MEMBRANE-ASSOCIATED ZINC METALLOPROTEASE M50B"/>
    <property type="match status" value="1"/>
</dbReference>
<evidence type="ECO:0000313" key="14">
    <source>
        <dbReference type="EMBL" id="MCY6484291.1"/>
    </source>
</evidence>
<comment type="subcellular location">
    <subcellularLocation>
        <location evidence="2">Membrane</location>
        <topology evidence="2">Multi-pass membrane protein</topology>
    </subcellularLocation>
</comment>
<keyword evidence="5 12" id="KW-0812">Transmembrane</keyword>
<keyword evidence="15" id="KW-1185">Reference proteome</keyword>
<keyword evidence="4" id="KW-0645">Protease</keyword>
<protein>
    <submittedName>
        <fullName evidence="14">M50 family metallopeptidase</fullName>
    </submittedName>
</protein>
<keyword evidence="11 12" id="KW-0472">Membrane</keyword>
<keyword evidence="7" id="KW-0378">Hydrolase</keyword>
<keyword evidence="6" id="KW-0479">Metal-binding</keyword>
<evidence type="ECO:0000256" key="5">
    <source>
        <dbReference type="ARBA" id="ARBA00022692"/>
    </source>
</evidence>
<organism evidence="14 15">
    <name type="scientific">Clostridium aestuarii</name>
    <dbReference type="NCBI Taxonomy" id="338193"/>
    <lineage>
        <taxon>Bacteria</taxon>
        <taxon>Bacillati</taxon>
        <taxon>Bacillota</taxon>
        <taxon>Clostridia</taxon>
        <taxon>Eubacteriales</taxon>
        <taxon>Clostridiaceae</taxon>
        <taxon>Clostridium</taxon>
    </lineage>
</organism>
<keyword evidence="10" id="KW-0482">Metalloprotease</keyword>
<dbReference type="CDD" id="cd06161">
    <property type="entry name" value="S2P-M50_SpoIVFB"/>
    <property type="match status" value="1"/>
</dbReference>
<reference evidence="14" key="1">
    <citation type="submission" date="2022-12" db="EMBL/GenBank/DDBJ databases">
        <authorList>
            <person name="Wang J."/>
        </authorList>
    </citation>
    <scope>NUCLEOTIDE SEQUENCE</scope>
    <source>
        <strain evidence="14">HY-45-18</strain>
    </source>
</reference>
<evidence type="ECO:0000256" key="2">
    <source>
        <dbReference type="ARBA" id="ARBA00004141"/>
    </source>
</evidence>
<dbReference type="PANTHER" id="PTHR39188:SF3">
    <property type="entry name" value="STAGE IV SPORULATION PROTEIN FB"/>
    <property type="match status" value="1"/>
</dbReference>
<sequence>MKNTERLFVKISKSFLPYIILLIIIGIKGGVVISFLLVFIHELVHYLTAKRLGFKGVDIEILPIGTVLKLKKLDEAEPKEDLIISLSGPLSNLFLAFVFYLLNRILPNYYLRLLCTTNLTLGAFNLIPALPLDGGRILRDILSFRTLYKRANRITVKVSMIIGFFMLSSFGILFLHGIKNINIGIIGVFIIIISYKEKERIVYLIMGDIIRKKYKFMKKGYIENKSISIYYKKTLLEALSIVDKNKYNIFTVLNSDMKVINNIYENELIEALKVYGNITIKEYLNSIDEIDKMDKWADISMEEWKEWKEEINK</sequence>
<feature type="transmembrane region" description="Helical" evidence="12">
    <location>
        <begin position="82"/>
        <end position="103"/>
    </location>
</feature>
<evidence type="ECO:0000256" key="4">
    <source>
        <dbReference type="ARBA" id="ARBA00022670"/>
    </source>
</evidence>
<comment type="similarity">
    <text evidence="3">Belongs to the peptidase M50B family.</text>
</comment>
<gene>
    <name evidence="14" type="ORF">OW763_07970</name>
</gene>
<evidence type="ECO:0000256" key="8">
    <source>
        <dbReference type="ARBA" id="ARBA00022833"/>
    </source>
</evidence>
<evidence type="ECO:0000256" key="11">
    <source>
        <dbReference type="ARBA" id="ARBA00023136"/>
    </source>
</evidence>
<name>A0ABT4CZ76_9CLOT</name>
<evidence type="ECO:0000313" key="15">
    <source>
        <dbReference type="Proteomes" id="UP001078443"/>
    </source>
</evidence>
<evidence type="ECO:0000256" key="3">
    <source>
        <dbReference type="ARBA" id="ARBA00007931"/>
    </source>
</evidence>
<evidence type="ECO:0000256" key="10">
    <source>
        <dbReference type="ARBA" id="ARBA00023049"/>
    </source>
</evidence>
<evidence type="ECO:0000256" key="1">
    <source>
        <dbReference type="ARBA" id="ARBA00001947"/>
    </source>
</evidence>
<dbReference type="EMBL" id="JAPQER010000002">
    <property type="protein sequence ID" value="MCY6484291.1"/>
    <property type="molecule type" value="Genomic_DNA"/>
</dbReference>
<dbReference type="Proteomes" id="UP001078443">
    <property type="component" value="Unassembled WGS sequence"/>
</dbReference>
<feature type="domain" description="Peptidase M50" evidence="13">
    <location>
        <begin position="110"/>
        <end position="165"/>
    </location>
</feature>
<feature type="transmembrane region" description="Helical" evidence="12">
    <location>
        <begin position="15"/>
        <end position="40"/>
    </location>
</feature>
<evidence type="ECO:0000256" key="6">
    <source>
        <dbReference type="ARBA" id="ARBA00022723"/>
    </source>
</evidence>
<evidence type="ECO:0000259" key="13">
    <source>
        <dbReference type="Pfam" id="PF02163"/>
    </source>
</evidence>
<comment type="cofactor">
    <cofactor evidence="1">
        <name>Zn(2+)</name>
        <dbReference type="ChEBI" id="CHEBI:29105"/>
    </cofactor>
</comment>
<feature type="transmembrane region" description="Helical" evidence="12">
    <location>
        <begin position="181"/>
        <end position="196"/>
    </location>
</feature>